<evidence type="ECO:0008006" key="3">
    <source>
        <dbReference type="Google" id="ProtNLM"/>
    </source>
</evidence>
<dbReference type="SUPFAM" id="SSF88723">
    <property type="entry name" value="PIN domain-like"/>
    <property type="match status" value="1"/>
</dbReference>
<evidence type="ECO:0000313" key="2">
    <source>
        <dbReference type="Proteomes" id="UP000006253"/>
    </source>
</evidence>
<sequence>MSRIQRVYVDTSVYGGYFDKEFSDWTEKFFEEVDEEKFKIVVSPLVTWELRNSPVWVREFYSRYYSESETLRITKEVMTLGDAYLLNKVVGESSRRDCIHIACATIAKVDVLISWNFKHIVRLDRIQGYNLVNGKLGYSVLEIRNPMEVLNYD</sequence>
<gene>
    <name evidence="1" type="ORF">LEP1GSC081_1337</name>
</gene>
<comment type="caution">
    <text evidence="1">The sequence shown here is derived from an EMBL/GenBank/DDBJ whole genome shotgun (WGS) entry which is preliminary data.</text>
</comment>
<dbReference type="EMBL" id="AHMY02000026">
    <property type="protein sequence ID" value="EKO16383.1"/>
    <property type="molecule type" value="Genomic_DNA"/>
</dbReference>
<proteinExistence type="predicted"/>
<evidence type="ECO:0000313" key="1">
    <source>
        <dbReference type="EMBL" id="EKO16383.1"/>
    </source>
</evidence>
<accession>A0A0E2BGQ1</accession>
<dbReference type="InterPro" id="IPR029060">
    <property type="entry name" value="PIN-like_dom_sf"/>
</dbReference>
<name>A0A0E2BGQ1_9LEPT</name>
<organism evidence="1 2">
    <name type="scientific">Leptospira kirschneri str. H1</name>
    <dbReference type="NCBI Taxonomy" id="1049966"/>
    <lineage>
        <taxon>Bacteria</taxon>
        <taxon>Pseudomonadati</taxon>
        <taxon>Spirochaetota</taxon>
        <taxon>Spirochaetia</taxon>
        <taxon>Leptospirales</taxon>
        <taxon>Leptospiraceae</taxon>
        <taxon>Leptospira</taxon>
    </lineage>
</organism>
<reference evidence="1 2" key="1">
    <citation type="submission" date="2012-10" db="EMBL/GenBank/DDBJ databases">
        <authorList>
            <person name="Harkins D.M."/>
            <person name="Durkin A.S."/>
            <person name="Brinkac L.M."/>
            <person name="Selengut J.D."/>
            <person name="Sanka R."/>
            <person name="DePew J."/>
            <person name="Purushe J."/>
            <person name="Peacock S.J."/>
            <person name="Thaipadungpanit J."/>
            <person name="Wuthiekanun V.W."/>
            <person name="Day N.P."/>
            <person name="Vinetz J.M."/>
            <person name="Sutton G.G."/>
            <person name="Nelson W.C."/>
            <person name="Fouts D.E."/>
        </authorList>
    </citation>
    <scope>NUCLEOTIDE SEQUENCE [LARGE SCALE GENOMIC DNA]</scope>
    <source>
        <strain evidence="1 2">H1</strain>
    </source>
</reference>
<dbReference type="RefSeq" id="WP_004437227.1">
    <property type="nucleotide sequence ID" value="NZ_AHMY02000026.1"/>
</dbReference>
<dbReference type="Proteomes" id="UP000006253">
    <property type="component" value="Unassembled WGS sequence"/>
</dbReference>
<dbReference type="AlphaFoldDB" id="A0A0E2BGQ1"/>
<protein>
    <recommendedName>
        <fullName evidence="3">PIN domain protein</fullName>
    </recommendedName>
</protein>